<evidence type="ECO:0000259" key="2">
    <source>
        <dbReference type="Pfam" id="PF23544"/>
    </source>
</evidence>
<dbReference type="PANTHER" id="PTHR47585">
    <property type="match status" value="1"/>
</dbReference>
<reference evidence="3" key="2">
    <citation type="submission" date="2014-06" db="EMBL/GenBank/DDBJ databases">
        <title>The complete genome of Blastobotrys (Arxula) adeninivorans LS3 - a yeast of biotechnological interest.</title>
        <authorList>
            <person name="Kunze G."/>
            <person name="Gaillardin C."/>
            <person name="Czernicka M."/>
            <person name="Durrens P."/>
            <person name="Martin T."/>
            <person name="Boer E."/>
            <person name="Gabaldon T."/>
            <person name="Cruz J."/>
            <person name="Talla E."/>
            <person name="Marck C."/>
            <person name="Goffeau A."/>
            <person name="Barbe V."/>
            <person name="Baret P."/>
            <person name="Baronian K."/>
            <person name="Beier S."/>
            <person name="Bleykasten C."/>
            <person name="Bode R."/>
            <person name="Casaregola S."/>
            <person name="Despons L."/>
            <person name="Fairhead C."/>
            <person name="Giersberg M."/>
            <person name="Gierski P."/>
            <person name="Hahnel U."/>
            <person name="Hartmann A."/>
            <person name="Jankowska D."/>
            <person name="Jubin C."/>
            <person name="Jung P."/>
            <person name="Lafontaine I."/>
            <person name="Leh-Louis V."/>
            <person name="Lemaire M."/>
            <person name="Marcet-Houben M."/>
            <person name="Mascher M."/>
            <person name="Morel G."/>
            <person name="Richard G.-F."/>
            <person name="Riechen J."/>
            <person name="Sacerdot C."/>
            <person name="Sarkar A."/>
            <person name="Savel G."/>
            <person name="Schacherer J."/>
            <person name="Sherman D."/>
            <person name="Straub M.-L."/>
            <person name="Stein N."/>
            <person name="Thierry A."/>
            <person name="Trautwein-Schult A."/>
            <person name="Westhof E."/>
            <person name="Worch S."/>
            <person name="Dujon B."/>
            <person name="Souciet J.-L."/>
            <person name="Wincker P."/>
            <person name="Scholz U."/>
            <person name="Neuveglise N."/>
        </authorList>
    </citation>
    <scope>NUCLEOTIDE SEQUENCE</scope>
    <source>
        <strain evidence="3">LS3</strain>
    </source>
</reference>
<name>A0A060T8G8_BLAAD</name>
<dbReference type="AlphaFoldDB" id="A0A060T8G8"/>
<organism evidence="3">
    <name type="scientific">Blastobotrys adeninivorans</name>
    <name type="common">Yeast</name>
    <name type="synonym">Arxula adeninivorans</name>
    <dbReference type="NCBI Taxonomy" id="409370"/>
    <lineage>
        <taxon>Eukaryota</taxon>
        <taxon>Fungi</taxon>
        <taxon>Dikarya</taxon>
        <taxon>Ascomycota</taxon>
        <taxon>Saccharomycotina</taxon>
        <taxon>Dipodascomycetes</taxon>
        <taxon>Dipodascales</taxon>
        <taxon>Trichomonascaceae</taxon>
        <taxon>Blastobotrys</taxon>
    </lineage>
</organism>
<dbReference type="Pfam" id="PF23544">
    <property type="entry name" value="AtuA_ferredoxin"/>
    <property type="match status" value="1"/>
</dbReference>
<gene>
    <name evidence="3" type="ORF">GNLVRS02_ARAD1D06512g</name>
</gene>
<dbReference type="PANTHER" id="PTHR47585:SF1">
    <property type="entry name" value="DUF1446 DOMAIN-CONTAINING PROTEIN"/>
    <property type="match status" value="1"/>
</dbReference>
<dbReference type="EMBL" id="HG937694">
    <property type="protein sequence ID" value="CDP37218.1"/>
    <property type="molecule type" value="Genomic_DNA"/>
</dbReference>
<accession>A0A060T8G8</accession>
<dbReference type="Pfam" id="PF07287">
    <property type="entry name" value="AtuA"/>
    <property type="match status" value="1"/>
</dbReference>
<feature type="domain" description="AtuA-like ferredoxin-fold" evidence="2">
    <location>
        <begin position="504"/>
        <end position="602"/>
    </location>
</feature>
<evidence type="ECO:0000313" key="3">
    <source>
        <dbReference type="EMBL" id="CDP37218.1"/>
    </source>
</evidence>
<evidence type="ECO:0000259" key="1">
    <source>
        <dbReference type="Pfam" id="PF07287"/>
    </source>
</evidence>
<dbReference type="PhylomeDB" id="A0A060T8G8"/>
<feature type="domain" description="Acyclic terpene utilisation N-terminal" evidence="1">
    <location>
        <begin position="5"/>
        <end position="460"/>
    </location>
</feature>
<sequence length="625" mass="69032">MVRPIRIANCSGAIPDPGYQMLRQASAGPVDAVTGDYLAEMNIGMNAKAYRQGEHNGWEPSAEDGLLQTLEVAAEKGIKLVVNGGALNPGGLAQEVADEVKNLNLNLKVAYVKGDDVYDRIDKYLDPKTAKHLNSGNPNVKIPNNASEFLADPDKEVVAAHGYIGARGIATALRQGADVVICGRVADASLAVGLAVWWHNWNDTDYDKLAGAFVGGHLIECSAYVTGGNFCDFERYPEDQLIDIGLPIAEVAEDGSVVITKHEAHNGIVNVDTCRCQLLYELQGNIYLNSDVKADLSTVEMEQVGPNRVLVKGAKGFPPPPTTKLAIFYIGGYQAELTVNATGTPRMVRSKFHLFKRQLIRGLKEVGAYDQLDVLDFQVYAPPADNPWGQKAGTSYCRIFVQAKNQITVAMFMRGMFNYFMQHYSGLHGSMDYRTAMPQEFVAYYPALAPQSEFKESVHFANGDKRVVDVTSVSRTEQLAARDSYETSDPVELSKFGPTVLAPVETVILGRSGDKGGNVNLGLFVHENDEYDWLRTYFTRDVMKSLIGEDWKEEYFIERVELPKIKAIHFVVYGILGRGVSSTPLVDSLGKGFCDYIRSKTIEIPQVFVDRYPRYQDRPNVRANL</sequence>
<proteinExistence type="predicted"/>
<dbReference type="InterPro" id="IPR010839">
    <property type="entry name" value="AtuA_N"/>
</dbReference>
<reference evidence="3" key="1">
    <citation type="submission" date="2014-02" db="EMBL/GenBank/DDBJ databases">
        <authorList>
            <person name="Genoscope - CEA"/>
        </authorList>
    </citation>
    <scope>NUCLEOTIDE SEQUENCE</scope>
    <source>
        <strain evidence="3">LS3</strain>
    </source>
</reference>
<protein>
    <submittedName>
        <fullName evidence="3">ARAD1D06512p</fullName>
    </submittedName>
</protein>
<dbReference type="InterPro" id="IPR056362">
    <property type="entry name" value="AtuA-like_ferredoxin_dom"/>
</dbReference>